<feature type="compositionally biased region" description="Basic and acidic residues" evidence="1">
    <location>
        <begin position="138"/>
        <end position="154"/>
    </location>
</feature>
<evidence type="ECO:0000313" key="2">
    <source>
        <dbReference type="EMBL" id="KOO22663.1"/>
    </source>
</evidence>
<accession>A0A0M0J8V5</accession>
<dbReference type="Proteomes" id="UP000037460">
    <property type="component" value="Unassembled WGS sequence"/>
</dbReference>
<comment type="caution">
    <text evidence="2">The sequence shown here is derived from an EMBL/GenBank/DDBJ whole genome shotgun (WGS) entry which is preliminary data.</text>
</comment>
<protein>
    <recommendedName>
        <fullName evidence="4">PH domain-containing protein</fullName>
    </recommendedName>
</protein>
<dbReference type="AlphaFoldDB" id="A0A0M0J8V5"/>
<sequence>MKDDYDKERAREAKLEELKAGATMVLQADGSTLKAGTMVKIAVSSDGTMVTWTASGVSGVMAMSAIREVKPVMSSTFFSKPAPIPKQFKLIADDQIVSFEAKDDDVKAQWMSTLEECAAAAAEAKVGRKMMQQAKRRMGLDERKREAERRKAEVMKSVGSGGMKHTAAAMMSRA</sequence>
<reference evidence="3" key="1">
    <citation type="journal article" date="2015" name="PLoS Genet.">
        <title>Genome Sequence and Transcriptome Analyses of Chrysochromulina tobin: Metabolic Tools for Enhanced Algal Fitness in the Prominent Order Prymnesiales (Haptophyceae).</title>
        <authorList>
            <person name="Hovde B.T."/>
            <person name="Deodato C.R."/>
            <person name="Hunsperger H.M."/>
            <person name="Ryken S.A."/>
            <person name="Yost W."/>
            <person name="Jha R.K."/>
            <person name="Patterson J."/>
            <person name="Monnat R.J. Jr."/>
            <person name="Barlow S.B."/>
            <person name="Starkenburg S.R."/>
            <person name="Cattolico R.A."/>
        </authorList>
    </citation>
    <scope>NUCLEOTIDE SEQUENCE</scope>
    <source>
        <strain evidence="3">CCMP291</strain>
    </source>
</reference>
<feature type="region of interest" description="Disordered" evidence="1">
    <location>
        <begin position="136"/>
        <end position="174"/>
    </location>
</feature>
<proteinExistence type="predicted"/>
<name>A0A0M0J8V5_9EUKA</name>
<keyword evidence="3" id="KW-1185">Reference proteome</keyword>
<evidence type="ECO:0000313" key="3">
    <source>
        <dbReference type="Proteomes" id="UP000037460"/>
    </source>
</evidence>
<evidence type="ECO:0008006" key="4">
    <source>
        <dbReference type="Google" id="ProtNLM"/>
    </source>
</evidence>
<organism evidence="2 3">
    <name type="scientific">Chrysochromulina tobinii</name>
    <dbReference type="NCBI Taxonomy" id="1460289"/>
    <lineage>
        <taxon>Eukaryota</taxon>
        <taxon>Haptista</taxon>
        <taxon>Haptophyta</taxon>
        <taxon>Prymnesiophyceae</taxon>
        <taxon>Prymnesiales</taxon>
        <taxon>Chrysochromulinaceae</taxon>
        <taxon>Chrysochromulina</taxon>
    </lineage>
</organism>
<evidence type="ECO:0000256" key="1">
    <source>
        <dbReference type="SAM" id="MobiDB-lite"/>
    </source>
</evidence>
<gene>
    <name evidence="2" type="ORF">Ctob_000583</name>
</gene>
<dbReference type="EMBL" id="JWZX01003263">
    <property type="protein sequence ID" value="KOO22663.1"/>
    <property type="molecule type" value="Genomic_DNA"/>
</dbReference>